<gene>
    <name evidence="7" type="ordered locus">Poras_0012</name>
</gene>
<dbReference type="PIRSF" id="PIRSF036428">
    <property type="entry name" value="CobL"/>
    <property type="match status" value="1"/>
</dbReference>
<dbReference type="Pfam" id="PF00590">
    <property type="entry name" value="TP_methylase"/>
    <property type="match status" value="1"/>
</dbReference>
<dbReference type="PANTHER" id="PTHR43182:SF1">
    <property type="entry name" value="COBALT-PRECORRIN-7 C(5)-METHYLTRANSFERASE"/>
    <property type="match status" value="1"/>
</dbReference>
<keyword evidence="3 7" id="KW-0489">Methyltransferase</keyword>
<keyword evidence="5" id="KW-0949">S-adenosyl-L-methionine</keyword>
<dbReference type="EMBL" id="CP002689">
    <property type="protein sequence ID" value="AEE11966.1"/>
    <property type="molecule type" value="Genomic_DNA"/>
</dbReference>
<dbReference type="Proteomes" id="UP000006545">
    <property type="component" value="Chromosome"/>
</dbReference>
<evidence type="ECO:0000313" key="7">
    <source>
        <dbReference type="EMBL" id="AEE11966.1"/>
    </source>
</evidence>
<dbReference type="InterPro" id="IPR000878">
    <property type="entry name" value="4pyrrol_Mease"/>
</dbReference>
<dbReference type="InterPro" id="IPR029063">
    <property type="entry name" value="SAM-dependent_MTases_sf"/>
</dbReference>
<name>F4KKT3_PORAD</name>
<dbReference type="CDD" id="cd02440">
    <property type="entry name" value="AdoMet_MTases"/>
    <property type="match status" value="1"/>
</dbReference>
<keyword evidence="4 7" id="KW-0808">Transferase</keyword>
<dbReference type="CDD" id="cd11644">
    <property type="entry name" value="Precorrin-6Y-MT"/>
    <property type="match status" value="1"/>
</dbReference>
<dbReference type="UniPathway" id="UPA00148"/>
<dbReference type="RefSeq" id="WP_013759703.1">
    <property type="nucleotide sequence ID" value="NC_015501.1"/>
</dbReference>
<dbReference type="GO" id="GO:0032259">
    <property type="term" value="P:methylation"/>
    <property type="evidence" value="ECO:0007669"/>
    <property type="project" value="UniProtKB-KW"/>
</dbReference>
<organism evidence="7 8">
    <name type="scientific">Porphyromonas asaccharolytica (strain ATCC 25260 / DSM 20707 / BCRC 10618 / CCUG 7834 / JCM 6326 / LMG 13178 / VPI 4198 / B440)</name>
    <name type="common">Bacteroides asaccharolyticus</name>
    <dbReference type="NCBI Taxonomy" id="879243"/>
    <lineage>
        <taxon>Bacteria</taxon>
        <taxon>Pseudomonadati</taxon>
        <taxon>Bacteroidota</taxon>
        <taxon>Bacteroidia</taxon>
        <taxon>Bacteroidales</taxon>
        <taxon>Porphyromonadaceae</taxon>
        <taxon>Porphyromonas</taxon>
    </lineage>
</organism>
<feature type="domain" description="Tetrapyrrole methylase" evidence="6">
    <location>
        <begin position="57"/>
        <end position="193"/>
    </location>
</feature>
<dbReference type="Gene3D" id="3.40.1010.10">
    <property type="entry name" value="Cobalt-precorrin-4 Transmethylase, Domain 1"/>
    <property type="match status" value="1"/>
</dbReference>
<dbReference type="eggNOG" id="COG2241">
    <property type="taxonomic scope" value="Bacteria"/>
</dbReference>
<dbReference type="InterPro" id="IPR035996">
    <property type="entry name" value="4pyrrol_Methylase_sf"/>
</dbReference>
<comment type="pathway">
    <text evidence="1">Cofactor biosynthesis; adenosylcobalamin biosynthesis.</text>
</comment>
<dbReference type="EC" id="2.1.1.132" evidence="7"/>
<dbReference type="Gene3D" id="3.40.50.150">
    <property type="entry name" value="Vaccinia Virus protein VP39"/>
    <property type="match status" value="1"/>
</dbReference>
<accession>F4KKT3</accession>
<dbReference type="GO" id="GO:0008276">
    <property type="term" value="F:protein methyltransferase activity"/>
    <property type="evidence" value="ECO:0007669"/>
    <property type="project" value="InterPro"/>
</dbReference>
<dbReference type="PANTHER" id="PTHR43182">
    <property type="entry name" value="COBALT-PRECORRIN-6B C(15)-METHYLTRANSFERASE (DECARBOXYLATING)"/>
    <property type="match status" value="1"/>
</dbReference>
<sequence length="397" mass="44666">MKIILIGLSDDREQRWSPELLERLAGERVFSGGARHHEIVREILPTEYHWIDITPPIDDVIEQYKAYDTVVVFASCDPIFNGIGQRIMQLLPEAEIELHPYFHSLQLLAHAALLPYQDMHVVSLTGRPWQAFDAALISGERMIGILTDRKEHTPQRIAQRMLDYGYDNYKVIVGEHLGNRELQQLSRLSIAEMAERTFAYPNNLILIQTKPLLRPFGIPDADFIPLNGRERMITKRAIRLETLSQLDLHQAHVLWDIGSCTGSVSIEARLQQPSLQVVAFEIRPEGAELLDANARRHHTPGITFCGGDFLCADLNPLPQPDTVFIGGHGGHLQEIVEEAWHRLAIGGRIVFNSVSSESEETFRRAIASVGGSIASTTRMQIDDYNPIAVLQATKSTH</sequence>
<dbReference type="STRING" id="879243.Poras_0012"/>
<evidence type="ECO:0000256" key="4">
    <source>
        <dbReference type="ARBA" id="ARBA00022679"/>
    </source>
</evidence>
<protein>
    <submittedName>
        <fullName evidence="7">Precorrin-6y C5,15-methyltransferase (Decarboxylating), CbiE subunit</fullName>
        <ecNumber evidence="7">2.1.1.132</ecNumber>
    </submittedName>
</protein>
<dbReference type="NCBIfam" id="TIGR02467">
    <property type="entry name" value="CbiE"/>
    <property type="match status" value="1"/>
</dbReference>
<proteinExistence type="predicted"/>
<dbReference type="InterPro" id="IPR006365">
    <property type="entry name" value="Cbl_synth_CobL"/>
</dbReference>
<keyword evidence="8" id="KW-1185">Reference proteome</keyword>
<dbReference type="GO" id="GO:0046025">
    <property type="term" value="F:precorrin-6Y C5,15-methyltransferase (decarboxylating) activity"/>
    <property type="evidence" value="ECO:0007669"/>
    <property type="project" value="UniProtKB-EC"/>
</dbReference>
<dbReference type="InterPro" id="IPR012818">
    <property type="entry name" value="CbiE"/>
</dbReference>
<dbReference type="SUPFAM" id="SSF53335">
    <property type="entry name" value="S-adenosyl-L-methionine-dependent methyltransferases"/>
    <property type="match status" value="1"/>
</dbReference>
<dbReference type="OrthoDB" id="9780707at2"/>
<dbReference type="SUPFAM" id="SSF53790">
    <property type="entry name" value="Tetrapyrrole methylase"/>
    <property type="match status" value="1"/>
</dbReference>
<evidence type="ECO:0000259" key="6">
    <source>
        <dbReference type="Pfam" id="PF00590"/>
    </source>
</evidence>
<evidence type="ECO:0000256" key="3">
    <source>
        <dbReference type="ARBA" id="ARBA00022603"/>
    </source>
</evidence>
<reference evidence="8" key="1">
    <citation type="submission" date="2011-04" db="EMBL/GenBank/DDBJ databases">
        <title>The complete genome of Porphyromonas asaccharolytica DSM 20707.</title>
        <authorList>
            <person name="Lucas S."/>
            <person name="Han J."/>
            <person name="Lapidus A."/>
            <person name="Bruce D."/>
            <person name="Goodwin L."/>
            <person name="Pitluck S."/>
            <person name="Peters L."/>
            <person name="Kyrpides N."/>
            <person name="Mavromatis K."/>
            <person name="Ivanova N."/>
            <person name="Ovchinnikova G."/>
            <person name="Pagani I."/>
            <person name="Lu M."/>
            <person name="Detter J.C."/>
            <person name="Tapia R."/>
            <person name="Han C."/>
            <person name="Land M."/>
            <person name="Hauser L."/>
            <person name="Markowitz V."/>
            <person name="Cheng J.-F."/>
            <person name="Hugenholtz P."/>
            <person name="Woyke T."/>
            <person name="Wu D."/>
            <person name="Gronow S."/>
            <person name="Wellnitz S."/>
            <person name="Brambilla E."/>
            <person name="Klenk H.-P."/>
            <person name="Eisen J.A."/>
        </authorList>
    </citation>
    <scope>NUCLEOTIDE SEQUENCE [LARGE SCALE GENOMIC DNA]</scope>
    <source>
        <strain evidence="8">ATCC 25260 / DSM 20707 / VPI 4198</strain>
    </source>
</reference>
<dbReference type="GO" id="GO:0009236">
    <property type="term" value="P:cobalamin biosynthetic process"/>
    <property type="evidence" value="ECO:0007669"/>
    <property type="project" value="UniProtKB-UniPathway"/>
</dbReference>
<dbReference type="KEGG" id="pah:Poras_0012"/>
<dbReference type="NCBIfam" id="TIGR02469">
    <property type="entry name" value="CbiT"/>
    <property type="match status" value="1"/>
</dbReference>
<dbReference type="InterPro" id="IPR014777">
    <property type="entry name" value="4pyrrole_Mease_sub1"/>
</dbReference>
<evidence type="ECO:0000313" key="8">
    <source>
        <dbReference type="Proteomes" id="UP000006545"/>
    </source>
</evidence>
<dbReference type="InterPro" id="IPR014008">
    <property type="entry name" value="Cbl_synth_MTase_CbiT"/>
</dbReference>
<dbReference type="AlphaFoldDB" id="F4KKT3"/>
<dbReference type="eggNOG" id="COG2242">
    <property type="taxonomic scope" value="Bacteria"/>
</dbReference>
<keyword evidence="2" id="KW-0169">Cobalamin biosynthesis</keyword>
<evidence type="ECO:0000256" key="5">
    <source>
        <dbReference type="ARBA" id="ARBA00022691"/>
    </source>
</evidence>
<dbReference type="HOGENOM" id="CLU_031955_1_1_10"/>
<evidence type="ECO:0000256" key="2">
    <source>
        <dbReference type="ARBA" id="ARBA00022573"/>
    </source>
</evidence>
<evidence type="ECO:0000256" key="1">
    <source>
        <dbReference type="ARBA" id="ARBA00004953"/>
    </source>
</evidence>
<dbReference type="InterPro" id="IPR050714">
    <property type="entry name" value="Cobalamin_biosynth_MTase"/>
</dbReference>